<dbReference type="RefSeq" id="WP_124079951.1">
    <property type="nucleotide sequence ID" value="NZ_UWPJ01000018.1"/>
</dbReference>
<dbReference type="GO" id="GO:0009399">
    <property type="term" value="P:nitrogen fixation"/>
    <property type="evidence" value="ECO:0007669"/>
    <property type="project" value="InterPro"/>
</dbReference>
<accession>A0A3P4B4J3</accession>
<organism evidence="1 2">
    <name type="scientific">Pigmentiphaga humi</name>
    <dbReference type="NCBI Taxonomy" id="2478468"/>
    <lineage>
        <taxon>Bacteria</taxon>
        <taxon>Pseudomonadati</taxon>
        <taxon>Pseudomonadota</taxon>
        <taxon>Betaproteobacteria</taxon>
        <taxon>Burkholderiales</taxon>
        <taxon>Alcaligenaceae</taxon>
        <taxon>Pigmentiphaga</taxon>
    </lineage>
</organism>
<evidence type="ECO:0000313" key="1">
    <source>
        <dbReference type="EMBL" id="VCU70446.1"/>
    </source>
</evidence>
<evidence type="ECO:0000313" key="2">
    <source>
        <dbReference type="Proteomes" id="UP000277294"/>
    </source>
</evidence>
<keyword evidence="2" id="KW-1185">Reference proteome</keyword>
<proteinExistence type="predicted"/>
<dbReference type="Pfam" id="PF04891">
    <property type="entry name" value="NifQ"/>
    <property type="match status" value="1"/>
</dbReference>
<dbReference type="InterPro" id="IPR006975">
    <property type="entry name" value="NifQ"/>
</dbReference>
<sequence length="189" mass="20524">MQYPRDPAAADTPGAHSALASLAATAEDADTRLFAQLVAARETGGQLAWLGLDRARLEALCRRRFPGLAIAPLHTCPQETAFTRALHRHLLAHGNPALPADDVDDLARIIAHACLRPDHLWKDLGLRGREDVTHALHRYFPGLPERNTGNLRWKKFLAYDLAAAQGLPPSPAPGCPGCEAYGECYPRTG</sequence>
<protein>
    <submittedName>
        <fullName evidence="1">NifQ</fullName>
    </submittedName>
</protein>
<dbReference type="GO" id="GO:0030151">
    <property type="term" value="F:molybdenum ion binding"/>
    <property type="evidence" value="ECO:0007669"/>
    <property type="project" value="InterPro"/>
</dbReference>
<reference evidence="1 2" key="1">
    <citation type="submission" date="2018-10" db="EMBL/GenBank/DDBJ databases">
        <authorList>
            <person name="Criscuolo A."/>
        </authorList>
    </citation>
    <scope>NUCLEOTIDE SEQUENCE [LARGE SCALE GENOMIC DNA]</scope>
    <source>
        <strain evidence="1">DnA1</strain>
    </source>
</reference>
<gene>
    <name evidence="1" type="ORF">PIGHUM_02518</name>
</gene>
<name>A0A3P4B4J3_9BURK</name>
<dbReference type="OrthoDB" id="192277at2"/>
<dbReference type="AlphaFoldDB" id="A0A3P4B4J3"/>
<dbReference type="EMBL" id="UWPJ01000018">
    <property type="protein sequence ID" value="VCU70446.1"/>
    <property type="molecule type" value="Genomic_DNA"/>
</dbReference>
<dbReference type="Proteomes" id="UP000277294">
    <property type="component" value="Unassembled WGS sequence"/>
</dbReference>